<evidence type="ECO:0000313" key="2">
    <source>
        <dbReference type="Proteomes" id="UP001162131"/>
    </source>
</evidence>
<dbReference type="Proteomes" id="UP001162131">
    <property type="component" value="Unassembled WGS sequence"/>
</dbReference>
<gene>
    <name evidence="1" type="ORF">BSTOLATCC_MIC28712</name>
</gene>
<proteinExistence type="predicted"/>
<protein>
    <submittedName>
        <fullName evidence="1">Uncharacterized protein</fullName>
    </submittedName>
</protein>
<accession>A0AAU9J825</accession>
<name>A0AAU9J825_9CILI</name>
<keyword evidence="2" id="KW-1185">Reference proteome</keyword>
<sequence>MKVFLPIRKKIFVPSEPSLENNSPQVETKKFTLFDRKTSKVHLPSINNREIKIMKSKHNEASTCTSTDISDDEDYVINLKENNKIIEQNSDLESSPPKKSVKKGLNFSILCENVSKLKTKCVKRYKKYRKEYPAALIKFAVIDTGDTKKYPRRLTPNPRFEYASNTSKKSIRSSSRLELSFNLSTRFYM</sequence>
<organism evidence="1 2">
    <name type="scientific">Blepharisma stoltei</name>
    <dbReference type="NCBI Taxonomy" id="1481888"/>
    <lineage>
        <taxon>Eukaryota</taxon>
        <taxon>Sar</taxon>
        <taxon>Alveolata</taxon>
        <taxon>Ciliophora</taxon>
        <taxon>Postciliodesmatophora</taxon>
        <taxon>Heterotrichea</taxon>
        <taxon>Heterotrichida</taxon>
        <taxon>Blepharismidae</taxon>
        <taxon>Blepharisma</taxon>
    </lineage>
</organism>
<evidence type="ECO:0000313" key="1">
    <source>
        <dbReference type="EMBL" id="CAG9321430.1"/>
    </source>
</evidence>
<dbReference type="EMBL" id="CAJZBQ010000028">
    <property type="protein sequence ID" value="CAG9321430.1"/>
    <property type="molecule type" value="Genomic_DNA"/>
</dbReference>
<reference evidence="1" key="1">
    <citation type="submission" date="2021-09" db="EMBL/GenBank/DDBJ databases">
        <authorList>
            <consortium name="AG Swart"/>
            <person name="Singh M."/>
            <person name="Singh A."/>
            <person name="Seah K."/>
            <person name="Emmerich C."/>
        </authorList>
    </citation>
    <scope>NUCLEOTIDE SEQUENCE</scope>
    <source>
        <strain evidence="1">ATCC30299</strain>
    </source>
</reference>
<dbReference type="AlphaFoldDB" id="A0AAU9J825"/>
<comment type="caution">
    <text evidence="1">The sequence shown here is derived from an EMBL/GenBank/DDBJ whole genome shotgun (WGS) entry which is preliminary data.</text>
</comment>